<dbReference type="AlphaFoldDB" id="A0A8X7NN46"/>
<name>A0A8X7NN46_CANPA</name>
<dbReference type="PANTHER" id="PTHR13034:SF2">
    <property type="entry name" value="DYNACTIN SUBUNIT 4"/>
    <property type="match status" value="1"/>
</dbReference>
<keyword evidence="5" id="KW-1017">Isopeptide bond</keyword>
<dbReference type="GO" id="GO:0005869">
    <property type="term" value="C:dynactin complex"/>
    <property type="evidence" value="ECO:0007669"/>
    <property type="project" value="InterPro"/>
</dbReference>
<evidence type="ECO:0000256" key="7">
    <source>
        <dbReference type="ARBA" id="ARBA00022843"/>
    </source>
</evidence>
<evidence type="ECO:0000256" key="10">
    <source>
        <dbReference type="ARBA" id="ARBA00023212"/>
    </source>
</evidence>
<dbReference type="Proteomes" id="UP000590412">
    <property type="component" value="Unassembled WGS sequence"/>
</dbReference>
<evidence type="ECO:0000256" key="5">
    <source>
        <dbReference type="ARBA" id="ARBA00022499"/>
    </source>
</evidence>
<dbReference type="InterPro" id="IPR008603">
    <property type="entry name" value="DCTN4"/>
</dbReference>
<evidence type="ECO:0000313" key="15">
    <source>
        <dbReference type="Proteomes" id="UP000590412"/>
    </source>
</evidence>
<organism evidence="14 15">
    <name type="scientific">Candida parapsilosis</name>
    <name type="common">Yeast</name>
    <dbReference type="NCBI Taxonomy" id="5480"/>
    <lineage>
        <taxon>Eukaryota</taxon>
        <taxon>Fungi</taxon>
        <taxon>Dikarya</taxon>
        <taxon>Ascomycota</taxon>
        <taxon>Saccharomycotina</taxon>
        <taxon>Pichiomycetes</taxon>
        <taxon>Debaryomycetaceae</taxon>
        <taxon>Candida/Lodderomyces clade</taxon>
        <taxon>Candida</taxon>
    </lineage>
</organism>
<evidence type="ECO:0000256" key="13">
    <source>
        <dbReference type="ARBA" id="ARBA00093507"/>
    </source>
</evidence>
<evidence type="ECO:0000256" key="3">
    <source>
        <dbReference type="ARBA" id="ARBA00004657"/>
    </source>
</evidence>
<keyword evidence="9" id="KW-0175">Coiled coil</keyword>
<dbReference type="PANTHER" id="PTHR13034">
    <property type="entry name" value="DYNACTIN P62 SUBUNIT"/>
    <property type="match status" value="1"/>
</dbReference>
<sequence length="205" mass="23851">MLKAHNDSLVYCPFDDTESEVDSNFLFPSGELYFCHSCKQHRAPYQTYFKIESRFCSSCSTEFAKESKQYTCSRNCFVCPECDSGLKITVKDHDRGAKSFKFRCTSCPYIFQTSIIRSPKPLYDIIENDKNDSFSKLCNEIRNGVLKGQIEEKISEQTRRNLELMNKGARQKKDVIFMKKYPFPKRLTMKKSIYCVKCSSKLSTE</sequence>
<keyword evidence="8" id="KW-0007">Acetylation</keyword>
<evidence type="ECO:0000256" key="2">
    <source>
        <dbReference type="ARBA" id="ARBA00004529"/>
    </source>
</evidence>
<keyword evidence="4" id="KW-0963">Cytoplasm</keyword>
<comment type="caution">
    <text evidence="14">The sequence shown here is derived from an EMBL/GenBank/DDBJ whole genome shotgun (WGS) entry which is preliminary data.</text>
</comment>
<evidence type="ECO:0000256" key="9">
    <source>
        <dbReference type="ARBA" id="ARBA00023054"/>
    </source>
</evidence>
<dbReference type="EMBL" id="JABWAB010000004">
    <property type="protein sequence ID" value="KAF6052495.1"/>
    <property type="molecule type" value="Genomic_DNA"/>
</dbReference>
<comment type="subcellular location">
    <subcellularLocation>
        <location evidence="1">Cytoplasm</location>
        <location evidence="1">Cytoskeleton</location>
        <location evidence="1">Microtubule organizing center</location>
        <location evidence="1">Centrosome</location>
    </subcellularLocation>
    <subcellularLocation>
        <location evidence="2">Cytoplasm</location>
        <location evidence="2">Cytoskeleton</location>
        <location evidence="2">Stress fiber</location>
    </subcellularLocation>
    <subcellularLocation>
        <location evidence="3">Cytoplasm</location>
        <location evidence="3">Myofibril</location>
    </subcellularLocation>
</comment>
<gene>
    <name evidence="14" type="ORF">FOB60_002751</name>
</gene>
<accession>A0A8X7NN46</accession>
<keyword evidence="10" id="KW-0206">Cytoskeleton</keyword>
<keyword evidence="6" id="KW-0597">Phosphoprotein</keyword>
<comment type="similarity">
    <text evidence="11">Belongs to the dynactin subunit 4 family.</text>
</comment>
<protein>
    <recommendedName>
        <fullName evidence="12">Dynactin subunit 4</fullName>
    </recommendedName>
</protein>
<reference evidence="14" key="1">
    <citation type="submission" date="2020-03" db="EMBL/GenBank/DDBJ databases">
        <title>FDA dAtabase for Regulatory Grade micrObial Sequences (FDA-ARGOS): Supporting development and validation of Infectious Disease Dx tests.</title>
        <authorList>
            <person name="Campos J."/>
            <person name="Goldberg B."/>
            <person name="Tallon L."/>
            <person name="Sadzewicz L."/>
            <person name="Vavikolanu K."/>
            <person name="Mehta A."/>
            <person name="Aluvathingal J."/>
            <person name="Nadendla S."/>
            <person name="Nandy P."/>
            <person name="Geyer C."/>
            <person name="Yan Y."/>
            <person name="Sichtig H."/>
        </authorList>
    </citation>
    <scope>NUCLEOTIDE SEQUENCE [LARGE SCALE GENOMIC DNA]</scope>
    <source>
        <strain evidence="14">FDAARGOS_652</strain>
    </source>
</reference>
<evidence type="ECO:0000256" key="11">
    <source>
        <dbReference type="ARBA" id="ARBA00034776"/>
    </source>
</evidence>
<evidence type="ECO:0000256" key="6">
    <source>
        <dbReference type="ARBA" id="ARBA00022553"/>
    </source>
</evidence>
<evidence type="ECO:0000256" key="4">
    <source>
        <dbReference type="ARBA" id="ARBA00022490"/>
    </source>
</evidence>
<dbReference type="OrthoDB" id="283815at2759"/>
<evidence type="ECO:0000256" key="8">
    <source>
        <dbReference type="ARBA" id="ARBA00022990"/>
    </source>
</evidence>
<comment type="subunit">
    <text evidence="13">Subunit of dynactin, a multiprotein complex part of a tripartite complex with dynein and a adapter, such as BICDL1, BICD2 or HOOK3. The dynactin complex is built around ACTR1A/ACTB filament and consists of an actin-related filament composed of a shoulder domain, a pointed end and a barbed end. Its length is defined by its flexible shoulder domain. The soulder is composed of 2 DCTN1 subunits, 4 DCTN2 and 2 DCTN3. The 4 DCNT2 (via N-terminus) bind the ACTR1A filament and act as molecular rulers to determine the length. The pointed end is important for binding dynein-dynactin cargo adapters. Consists of 4 subunits: ACTR10, DCNT4, DCTN5 and DCTN6. The barbed end is composed of a CAPZA1:CAPZB heterodimers, which binds ACTR1A/ACTB filament and dynactin and stabilizes dynactin. Interacts with ATP7B, but not ATP7A, in a copper-dependent manner. Interacts with ANK2; this interaction is required for localization at costameres. Interacts with N4BP2L1.</text>
</comment>
<dbReference type="GO" id="GO:0001725">
    <property type="term" value="C:stress fiber"/>
    <property type="evidence" value="ECO:0007669"/>
    <property type="project" value="UniProtKB-SubCell"/>
</dbReference>
<evidence type="ECO:0000256" key="12">
    <source>
        <dbReference type="ARBA" id="ARBA00034864"/>
    </source>
</evidence>
<evidence type="ECO:0000256" key="1">
    <source>
        <dbReference type="ARBA" id="ARBA00004300"/>
    </source>
</evidence>
<evidence type="ECO:0000313" key="14">
    <source>
        <dbReference type="EMBL" id="KAF6052495.1"/>
    </source>
</evidence>
<keyword evidence="7" id="KW-0832">Ubl conjugation</keyword>
<proteinExistence type="inferred from homology"/>